<evidence type="ECO:0000313" key="2">
    <source>
        <dbReference type="EMBL" id="KKL50775.1"/>
    </source>
</evidence>
<name>A0A0F9F0M1_9ZZZZ</name>
<protein>
    <submittedName>
        <fullName evidence="2">Uncharacterized protein</fullName>
    </submittedName>
</protein>
<sequence length="77" mass="8554">PPIAAEELVAALAYDEVLAYLSAPGRGSIDARETWRLARAAHASELHKLLIRHRPKPRQGQPQSPWPTVVPQPWSAR</sequence>
<accession>A0A0F9F0M1</accession>
<dbReference type="AlphaFoldDB" id="A0A0F9F0M1"/>
<feature type="non-terminal residue" evidence="2">
    <location>
        <position position="1"/>
    </location>
</feature>
<evidence type="ECO:0000256" key="1">
    <source>
        <dbReference type="SAM" id="MobiDB-lite"/>
    </source>
</evidence>
<gene>
    <name evidence="2" type="ORF">LCGC14_2302110</name>
</gene>
<organism evidence="2">
    <name type="scientific">marine sediment metagenome</name>
    <dbReference type="NCBI Taxonomy" id="412755"/>
    <lineage>
        <taxon>unclassified sequences</taxon>
        <taxon>metagenomes</taxon>
        <taxon>ecological metagenomes</taxon>
    </lineage>
</organism>
<proteinExistence type="predicted"/>
<dbReference type="EMBL" id="LAZR01032477">
    <property type="protein sequence ID" value="KKL50775.1"/>
    <property type="molecule type" value="Genomic_DNA"/>
</dbReference>
<comment type="caution">
    <text evidence="2">The sequence shown here is derived from an EMBL/GenBank/DDBJ whole genome shotgun (WGS) entry which is preliminary data.</text>
</comment>
<reference evidence="2" key="1">
    <citation type="journal article" date="2015" name="Nature">
        <title>Complex archaea that bridge the gap between prokaryotes and eukaryotes.</title>
        <authorList>
            <person name="Spang A."/>
            <person name="Saw J.H."/>
            <person name="Jorgensen S.L."/>
            <person name="Zaremba-Niedzwiedzka K."/>
            <person name="Martijn J."/>
            <person name="Lind A.E."/>
            <person name="van Eijk R."/>
            <person name="Schleper C."/>
            <person name="Guy L."/>
            <person name="Ettema T.J."/>
        </authorList>
    </citation>
    <scope>NUCLEOTIDE SEQUENCE</scope>
</reference>
<feature type="region of interest" description="Disordered" evidence="1">
    <location>
        <begin position="52"/>
        <end position="77"/>
    </location>
</feature>